<sequence>MHLEGVETSRSLAAKLGSSSQQLKSITKNIASIFQLVGSVSGPTTNSLGDVLERSATTLEELNTLWGSVIYENLRSIESQLSQLDNLWLSIDRAVEFVAQ</sequence>
<protein>
    <submittedName>
        <fullName evidence="1">Uncharacterized protein</fullName>
    </submittedName>
</protein>
<proteinExistence type="predicted"/>
<keyword evidence="2" id="KW-1185">Reference proteome</keyword>
<organism evidence="1 2">
    <name type="scientific">Necator americanus</name>
    <name type="common">Human hookworm</name>
    <dbReference type="NCBI Taxonomy" id="51031"/>
    <lineage>
        <taxon>Eukaryota</taxon>
        <taxon>Metazoa</taxon>
        <taxon>Ecdysozoa</taxon>
        <taxon>Nematoda</taxon>
        <taxon>Chromadorea</taxon>
        <taxon>Rhabditida</taxon>
        <taxon>Rhabditina</taxon>
        <taxon>Rhabditomorpha</taxon>
        <taxon>Strongyloidea</taxon>
        <taxon>Ancylostomatidae</taxon>
        <taxon>Bunostominae</taxon>
        <taxon>Necator</taxon>
    </lineage>
</organism>
<reference evidence="2" key="1">
    <citation type="journal article" date="2014" name="Nat. Genet.">
        <title>Genome of the human hookworm Necator americanus.</title>
        <authorList>
            <person name="Tang Y.T."/>
            <person name="Gao X."/>
            <person name="Rosa B.A."/>
            <person name="Abubucker S."/>
            <person name="Hallsworth-Pepin K."/>
            <person name="Martin J."/>
            <person name="Tyagi R."/>
            <person name="Heizer E."/>
            <person name="Zhang X."/>
            <person name="Bhonagiri-Palsikar V."/>
            <person name="Minx P."/>
            <person name="Warren W.C."/>
            <person name="Wang Q."/>
            <person name="Zhan B."/>
            <person name="Hotez P.J."/>
            <person name="Sternberg P.W."/>
            <person name="Dougall A."/>
            <person name="Gaze S.T."/>
            <person name="Mulvenna J."/>
            <person name="Sotillo J."/>
            <person name="Ranganathan S."/>
            <person name="Rabelo E.M."/>
            <person name="Wilson R.K."/>
            <person name="Felgner P.L."/>
            <person name="Bethony J."/>
            <person name="Hawdon J.M."/>
            <person name="Gasser R.B."/>
            <person name="Loukas A."/>
            <person name="Mitreva M."/>
        </authorList>
    </citation>
    <scope>NUCLEOTIDE SEQUENCE [LARGE SCALE GENOMIC DNA]</scope>
</reference>
<feature type="non-terminal residue" evidence="1">
    <location>
        <position position="100"/>
    </location>
</feature>
<name>W2T885_NECAM</name>
<accession>W2T885</accession>
<dbReference type="AlphaFoldDB" id="W2T885"/>
<dbReference type="EMBL" id="KI660173">
    <property type="protein sequence ID" value="ETN77386.1"/>
    <property type="molecule type" value="Genomic_DNA"/>
</dbReference>
<dbReference type="OrthoDB" id="5872501at2759"/>
<gene>
    <name evidence="1" type="ORF">NECAME_11085</name>
</gene>
<dbReference type="KEGG" id="nai:NECAME_11085"/>
<evidence type="ECO:0000313" key="2">
    <source>
        <dbReference type="Proteomes" id="UP000053676"/>
    </source>
</evidence>
<dbReference type="Proteomes" id="UP000053676">
    <property type="component" value="Unassembled WGS sequence"/>
</dbReference>
<evidence type="ECO:0000313" key="1">
    <source>
        <dbReference type="EMBL" id="ETN77386.1"/>
    </source>
</evidence>